<dbReference type="Proteomes" id="UP000580856">
    <property type="component" value="Unassembled WGS sequence"/>
</dbReference>
<name>A0A846QLX0_9BACT</name>
<keyword evidence="4 10" id="KW-0812">Transmembrane</keyword>
<dbReference type="InterPro" id="IPR036888">
    <property type="entry name" value="DNA_integrity_DisA_N_sf"/>
</dbReference>
<comment type="caution">
    <text evidence="10">Lacks conserved residue(s) required for the propagation of feature annotation.</text>
</comment>
<keyword evidence="2 10" id="KW-1003">Cell membrane</keyword>
<keyword evidence="6 10" id="KW-0547">Nucleotide-binding</keyword>
<evidence type="ECO:0000256" key="7">
    <source>
        <dbReference type="ARBA" id="ARBA00022840"/>
    </source>
</evidence>
<dbReference type="InterPro" id="IPR014046">
    <property type="entry name" value="C-di-AMP_synthase"/>
</dbReference>
<evidence type="ECO:0000256" key="2">
    <source>
        <dbReference type="ARBA" id="ARBA00022475"/>
    </source>
</evidence>
<evidence type="ECO:0000313" key="13">
    <source>
        <dbReference type="Proteomes" id="UP000580856"/>
    </source>
</evidence>
<dbReference type="HAMAP" id="MF_01499">
    <property type="entry name" value="DacA"/>
    <property type="match status" value="1"/>
</dbReference>
<sequence>MPSLGGFSISWLEMADIAVVAVIFYRLILLIKGTRALSVFTGLVLLLLIYYFSGELGLTTLHWLLAKFLDSIFLVVIILFQRDIRNALSQFGAGRLWRRAPESDQGFNVLTASVLSMAEKRIGALIVIEKNVPLGDLVARGVAVNADMSKELLMTIFHPDTPLHDGAVIVRNGHVIAAGCILPLAVGLRKRQHFGTRHRAAIGITQETDSVAVVVSEERGEISVAIGGRLTTALDEVRLKRVLQKAWSR</sequence>
<evidence type="ECO:0000256" key="5">
    <source>
        <dbReference type="ARBA" id="ARBA00022695"/>
    </source>
</evidence>
<evidence type="ECO:0000256" key="4">
    <source>
        <dbReference type="ARBA" id="ARBA00022692"/>
    </source>
</evidence>
<dbReference type="GO" id="GO:0005524">
    <property type="term" value="F:ATP binding"/>
    <property type="evidence" value="ECO:0007669"/>
    <property type="project" value="UniProtKB-UniRule"/>
</dbReference>
<dbReference type="Pfam" id="PF02457">
    <property type="entry name" value="DAC"/>
    <property type="match status" value="1"/>
</dbReference>
<comment type="function">
    <text evidence="10">Catalyzes the condensation of 2 ATP molecules into cyclic di-AMP (c-di-AMP), a second messenger used to regulate differing processes in different bacteria.</text>
</comment>
<dbReference type="Pfam" id="PF19293">
    <property type="entry name" value="CdaA_N"/>
    <property type="match status" value="1"/>
</dbReference>
<dbReference type="GO" id="GO:0006171">
    <property type="term" value="P:cAMP biosynthetic process"/>
    <property type="evidence" value="ECO:0007669"/>
    <property type="project" value="InterPro"/>
</dbReference>
<reference evidence="12 13" key="1">
    <citation type="submission" date="2020-03" db="EMBL/GenBank/DDBJ databases">
        <title>Genomic Encyclopedia of Type Strains, Phase IV (KMG-IV): sequencing the most valuable type-strain genomes for metagenomic binning, comparative biology and taxonomic classification.</title>
        <authorList>
            <person name="Goeker M."/>
        </authorList>
    </citation>
    <scope>NUCLEOTIDE SEQUENCE [LARGE SCALE GENOMIC DNA]</scope>
    <source>
        <strain evidence="12 13">DSM 24233</strain>
    </source>
</reference>
<dbReference type="GO" id="GO:0004016">
    <property type="term" value="F:adenylate cyclase activity"/>
    <property type="evidence" value="ECO:0007669"/>
    <property type="project" value="UniProtKB-UniRule"/>
</dbReference>
<evidence type="ECO:0000256" key="8">
    <source>
        <dbReference type="ARBA" id="ARBA00022989"/>
    </source>
</evidence>
<feature type="transmembrane region" description="Helical" evidence="10">
    <location>
        <begin position="6"/>
        <end position="29"/>
    </location>
</feature>
<dbReference type="RefSeq" id="WP_167940506.1">
    <property type="nucleotide sequence ID" value="NZ_JAATJA010000001.1"/>
</dbReference>
<comment type="similarity">
    <text evidence="10">Belongs to the adenylate cyclase family. DacA/CdaA subfamily.</text>
</comment>
<dbReference type="GO" id="GO:0106408">
    <property type="term" value="F:diadenylate cyclase activity"/>
    <property type="evidence" value="ECO:0007669"/>
    <property type="project" value="UniProtKB-EC"/>
</dbReference>
<dbReference type="Gene3D" id="3.40.1700.10">
    <property type="entry name" value="DNA integrity scanning protein, DisA, N-terminal domain"/>
    <property type="match status" value="1"/>
</dbReference>
<evidence type="ECO:0000256" key="9">
    <source>
        <dbReference type="ARBA" id="ARBA00023136"/>
    </source>
</evidence>
<protein>
    <recommendedName>
        <fullName evidence="10">Diadenylate cyclase</fullName>
        <shortName evidence="10">DAC</shortName>
        <ecNumber evidence="10">2.7.7.85</ecNumber>
    </recommendedName>
    <alternativeName>
        <fullName evidence="10">Cyclic-di-AMP synthase</fullName>
        <shortName evidence="10">c-di-AMP synthase</shortName>
    </alternativeName>
</protein>
<dbReference type="PROSITE" id="PS51794">
    <property type="entry name" value="DAC"/>
    <property type="match status" value="1"/>
</dbReference>
<feature type="transmembrane region" description="Helical" evidence="10">
    <location>
        <begin position="36"/>
        <end position="54"/>
    </location>
</feature>
<dbReference type="PIRSF" id="PIRSF004793">
    <property type="entry name" value="UCP004793"/>
    <property type="match status" value="1"/>
</dbReference>
<dbReference type="InterPro" id="IPR045585">
    <property type="entry name" value="CdaA_N"/>
</dbReference>
<accession>A0A846QLX0</accession>
<evidence type="ECO:0000256" key="6">
    <source>
        <dbReference type="ARBA" id="ARBA00022741"/>
    </source>
</evidence>
<dbReference type="EMBL" id="JAATJA010000001">
    <property type="protein sequence ID" value="NJB67452.1"/>
    <property type="molecule type" value="Genomic_DNA"/>
</dbReference>
<keyword evidence="5 10" id="KW-0548">Nucleotidyltransferase</keyword>
<dbReference type="EC" id="2.7.7.85" evidence="10"/>
<dbReference type="NCBIfam" id="TIGR00159">
    <property type="entry name" value="diadenylate cyclase CdaA"/>
    <property type="match status" value="1"/>
</dbReference>
<evidence type="ECO:0000259" key="11">
    <source>
        <dbReference type="PROSITE" id="PS51794"/>
    </source>
</evidence>
<evidence type="ECO:0000256" key="1">
    <source>
        <dbReference type="ARBA" id="ARBA00000877"/>
    </source>
</evidence>
<dbReference type="FunFam" id="3.40.1700.10:FF:000002">
    <property type="entry name" value="Diadenylate cyclase"/>
    <property type="match status" value="1"/>
</dbReference>
<evidence type="ECO:0000256" key="3">
    <source>
        <dbReference type="ARBA" id="ARBA00022679"/>
    </source>
</evidence>
<keyword evidence="8 10" id="KW-1133">Transmembrane helix</keyword>
<comment type="catalytic activity">
    <reaction evidence="1 10">
        <text>2 ATP = 3',3'-c-di-AMP + 2 diphosphate</text>
        <dbReference type="Rhea" id="RHEA:35655"/>
        <dbReference type="ChEBI" id="CHEBI:30616"/>
        <dbReference type="ChEBI" id="CHEBI:33019"/>
        <dbReference type="ChEBI" id="CHEBI:71500"/>
        <dbReference type="EC" id="2.7.7.85"/>
    </reaction>
</comment>
<keyword evidence="7 10" id="KW-0067">ATP-binding</keyword>
<dbReference type="InterPro" id="IPR003390">
    <property type="entry name" value="DNA_integrity_scan_DisA_N"/>
</dbReference>
<comment type="subunit">
    <text evidence="10">Probably a homodimer.</text>
</comment>
<dbReference type="PANTHER" id="PTHR34185:SF1">
    <property type="entry name" value="DIADENYLATE CYCLASE"/>
    <property type="match status" value="1"/>
</dbReference>
<proteinExistence type="inferred from homology"/>
<keyword evidence="9 10" id="KW-0472">Membrane</keyword>
<dbReference type="SUPFAM" id="SSF143597">
    <property type="entry name" value="YojJ-like"/>
    <property type="match status" value="1"/>
</dbReference>
<dbReference type="InterPro" id="IPR034701">
    <property type="entry name" value="CdaA"/>
</dbReference>
<comment type="caution">
    <text evidence="12">The sequence shown here is derived from an EMBL/GenBank/DDBJ whole genome shotgun (WGS) entry which is preliminary data.</text>
</comment>
<gene>
    <name evidence="10" type="primary">dacA</name>
    <name evidence="12" type="ORF">GGQ74_001092</name>
</gene>
<dbReference type="AlphaFoldDB" id="A0A846QLX0"/>
<feature type="transmembrane region" description="Helical" evidence="10">
    <location>
        <begin position="60"/>
        <end position="80"/>
    </location>
</feature>
<feature type="domain" description="DAC" evidence="11">
    <location>
        <begin position="81"/>
        <end position="236"/>
    </location>
</feature>
<organism evidence="12 13">
    <name type="scientific">Desulfobaculum xiamenense</name>
    <dbReference type="NCBI Taxonomy" id="995050"/>
    <lineage>
        <taxon>Bacteria</taxon>
        <taxon>Pseudomonadati</taxon>
        <taxon>Thermodesulfobacteriota</taxon>
        <taxon>Desulfovibrionia</taxon>
        <taxon>Desulfovibrionales</taxon>
        <taxon>Desulfovibrionaceae</taxon>
        <taxon>Desulfobaculum</taxon>
    </lineage>
</organism>
<evidence type="ECO:0000313" key="12">
    <source>
        <dbReference type="EMBL" id="NJB67452.1"/>
    </source>
</evidence>
<dbReference type="PANTHER" id="PTHR34185">
    <property type="entry name" value="DIADENYLATE CYCLASE"/>
    <property type="match status" value="1"/>
</dbReference>
<keyword evidence="13" id="KW-1185">Reference proteome</keyword>
<keyword evidence="3 10" id="KW-0808">Transferase</keyword>
<evidence type="ECO:0000256" key="10">
    <source>
        <dbReference type="HAMAP-Rule" id="MF_01499"/>
    </source>
</evidence>
<dbReference type="InterPro" id="IPR050338">
    <property type="entry name" value="DisA"/>
</dbReference>